<dbReference type="InterPro" id="IPR016032">
    <property type="entry name" value="Sig_transdc_resp-reg_C-effctor"/>
</dbReference>
<feature type="domain" description="HTH luxR-type" evidence="6">
    <location>
        <begin position="142"/>
        <end position="207"/>
    </location>
</feature>
<keyword evidence="9" id="KW-1185">Reference proteome</keyword>
<dbReference type="PROSITE" id="PS50110">
    <property type="entry name" value="RESPONSE_REGULATORY"/>
    <property type="match status" value="1"/>
</dbReference>
<dbReference type="SUPFAM" id="SSF52172">
    <property type="entry name" value="CheY-like"/>
    <property type="match status" value="1"/>
</dbReference>
<evidence type="ECO:0000313" key="9">
    <source>
        <dbReference type="Proteomes" id="UP000309133"/>
    </source>
</evidence>
<dbReference type="SMART" id="SM00421">
    <property type="entry name" value="HTH_LUXR"/>
    <property type="match status" value="1"/>
</dbReference>
<dbReference type="PROSITE" id="PS50043">
    <property type="entry name" value="HTH_LUXR_2"/>
    <property type="match status" value="1"/>
</dbReference>
<dbReference type="Proteomes" id="UP000309133">
    <property type="component" value="Unassembled WGS sequence"/>
</dbReference>
<evidence type="ECO:0000256" key="4">
    <source>
        <dbReference type="ARBA" id="ARBA00023163"/>
    </source>
</evidence>
<accession>A0A4S4FNI6</accession>
<dbReference type="PRINTS" id="PR00038">
    <property type="entry name" value="HTHLUXR"/>
</dbReference>
<dbReference type="PANTHER" id="PTHR43214">
    <property type="entry name" value="TWO-COMPONENT RESPONSE REGULATOR"/>
    <property type="match status" value="1"/>
</dbReference>
<dbReference type="InterPro" id="IPR011006">
    <property type="entry name" value="CheY-like_superfamily"/>
</dbReference>
<dbReference type="CDD" id="cd17535">
    <property type="entry name" value="REC_NarL-like"/>
    <property type="match status" value="1"/>
</dbReference>
<gene>
    <name evidence="8" type="ORF">E6C64_05590</name>
</gene>
<dbReference type="Pfam" id="PF00196">
    <property type="entry name" value="GerE"/>
    <property type="match status" value="1"/>
</dbReference>
<dbReference type="SUPFAM" id="SSF46894">
    <property type="entry name" value="C-terminal effector domain of the bipartite response regulators"/>
    <property type="match status" value="1"/>
</dbReference>
<dbReference type="SMART" id="SM00448">
    <property type="entry name" value="REC"/>
    <property type="match status" value="1"/>
</dbReference>
<feature type="modified residue" description="4-aspartylphosphate" evidence="5">
    <location>
        <position position="51"/>
    </location>
</feature>
<protein>
    <submittedName>
        <fullName evidence="8">Response regulator transcription factor</fullName>
    </submittedName>
</protein>
<dbReference type="GO" id="GO:0006355">
    <property type="term" value="P:regulation of DNA-templated transcription"/>
    <property type="evidence" value="ECO:0007669"/>
    <property type="project" value="InterPro"/>
</dbReference>
<dbReference type="PROSITE" id="PS00622">
    <property type="entry name" value="HTH_LUXR_1"/>
    <property type="match status" value="1"/>
</dbReference>
<dbReference type="PANTHER" id="PTHR43214:SF24">
    <property type="entry name" value="TRANSCRIPTIONAL REGULATORY PROTEIN NARL-RELATED"/>
    <property type="match status" value="1"/>
</dbReference>
<keyword evidence="3" id="KW-0238">DNA-binding</keyword>
<organism evidence="8 9">
    <name type="scientific">Naasia lichenicola</name>
    <dbReference type="NCBI Taxonomy" id="2565933"/>
    <lineage>
        <taxon>Bacteria</taxon>
        <taxon>Bacillati</taxon>
        <taxon>Actinomycetota</taxon>
        <taxon>Actinomycetes</taxon>
        <taxon>Micrococcales</taxon>
        <taxon>Microbacteriaceae</taxon>
        <taxon>Naasia</taxon>
    </lineage>
</organism>
<comment type="caution">
    <text evidence="8">The sequence shown here is derived from an EMBL/GenBank/DDBJ whole genome shotgun (WGS) entry which is preliminary data.</text>
</comment>
<evidence type="ECO:0000256" key="2">
    <source>
        <dbReference type="ARBA" id="ARBA00023015"/>
    </source>
</evidence>
<evidence type="ECO:0000256" key="1">
    <source>
        <dbReference type="ARBA" id="ARBA00022553"/>
    </source>
</evidence>
<evidence type="ECO:0000313" key="8">
    <source>
        <dbReference type="EMBL" id="THG32039.1"/>
    </source>
</evidence>
<dbReference type="InterPro" id="IPR039420">
    <property type="entry name" value="WalR-like"/>
</dbReference>
<evidence type="ECO:0000259" key="7">
    <source>
        <dbReference type="PROSITE" id="PS50110"/>
    </source>
</evidence>
<dbReference type="InterPro" id="IPR001789">
    <property type="entry name" value="Sig_transdc_resp-reg_receiver"/>
</dbReference>
<evidence type="ECO:0000256" key="3">
    <source>
        <dbReference type="ARBA" id="ARBA00023125"/>
    </source>
</evidence>
<name>A0A4S4FNI6_9MICO</name>
<sequence>MLVVDDGLLIREGIRQVLVAAGCDVVAVAGDVAEMMETLTRESDVDAVVLDIRMPPTHTDEGLKALEDLRASGSHLGVVLLSMYGSPTLAIRATAAGAGTGYLLKDRVTDADMLVRAVRTVMGGGTVVDPEVVAQLVSPAHPRSDLRRLTDREREVLRLMAEGSSNLGIAGRLVLSPKTVESHVAAIMTKLRIESVREEHRRVLAVLRLLRASE</sequence>
<dbReference type="OrthoDB" id="9808843at2"/>
<dbReference type="EMBL" id="SSSM01000003">
    <property type="protein sequence ID" value="THG32039.1"/>
    <property type="molecule type" value="Genomic_DNA"/>
</dbReference>
<dbReference type="Gene3D" id="3.40.50.2300">
    <property type="match status" value="1"/>
</dbReference>
<dbReference type="GO" id="GO:0000160">
    <property type="term" value="P:phosphorelay signal transduction system"/>
    <property type="evidence" value="ECO:0007669"/>
    <property type="project" value="InterPro"/>
</dbReference>
<keyword evidence="2" id="KW-0805">Transcription regulation</keyword>
<reference evidence="8 9" key="1">
    <citation type="submission" date="2019-04" db="EMBL/GenBank/DDBJ databases">
        <authorList>
            <person name="Jiang L."/>
        </authorList>
    </citation>
    <scope>NUCLEOTIDE SEQUENCE [LARGE SCALE GENOMIC DNA]</scope>
    <source>
        <strain evidence="8 9">YIM 131853</strain>
    </source>
</reference>
<dbReference type="InterPro" id="IPR000792">
    <property type="entry name" value="Tscrpt_reg_LuxR_C"/>
</dbReference>
<evidence type="ECO:0000256" key="5">
    <source>
        <dbReference type="PROSITE-ProRule" id="PRU00169"/>
    </source>
</evidence>
<dbReference type="InterPro" id="IPR058245">
    <property type="entry name" value="NreC/VraR/RcsB-like_REC"/>
</dbReference>
<feature type="domain" description="Response regulatory" evidence="7">
    <location>
        <begin position="1"/>
        <end position="120"/>
    </location>
</feature>
<proteinExistence type="predicted"/>
<keyword evidence="1 5" id="KW-0597">Phosphoprotein</keyword>
<dbReference type="AlphaFoldDB" id="A0A4S4FNI6"/>
<keyword evidence="4" id="KW-0804">Transcription</keyword>
<dbReference type="CDD" id="cd06170">
    <property type="entry name" value="LuxR_C_like"/>
    <property type="match status" value="1"/>
</dbReference>
<dbReference type="Pfam" id="PF00072">
    <property type="entry name" value="Response_reg"/>
    <property type="match status" value="1"/>
</dbReference>
<dbReference type="GO" id="GO:0003677">
    <property type="term" value="F:DNA binding"/>
    <property type="evidence" value="ECO:0007669"/>
    <property type="project" value="UniProtKB-KW"/>
</dbReference>
<evidence type="ECO:0000259" key="6">
    <source>
        <dbReference type="PROSITE" id="PS50043"/>
    </source>
</evidence>